<evidence type="ECO:0000313" key="2">
    <source>
        <dbReference type="Proteomes" id="UP001169063"/>
    </source>
</evidence>
<protein>
    <submittedName>
        <fullName evidence="1">Phage tail protein</fullName>
    </submittedName>
</protein>
<dbReference type="RefSeq" id="WP_302110861.1">
    <property type="nucleotide sequence ID" value="NZ_JAUKTR010000006.1"/>
</dbReference>
<name>A0ABT8SPC2_9CAUL</name>
<evidence type="ECO:0000313" key="1">
    <source>
        <dbReference type="EMBL" id="MDO1560430.1"/>
    </source>
</evidence>
<sequence length="935" mass="97696">MPQVALTAAAAIISVTKVGLVAVGVPGTLAGALAPALLKAAAYGALGAASSALLKPSLPSSVIATDWVADPNAPIPALAGRMKVPGNVVYKQSFGPERMYRGIVGVWSVGPIEEVETIKADGTVATFGVGGAANSPFNDKLWFSYKTGLWSDTALASPTGLRSSATIPQWGSNHRLPCLASYMVTFGHDAKQKVWTQGEPEFEAILKGMRCYDPRKDSTYPGGSGSHRLNDPSTWEYSTNPGLWALKWEIGIWMGPNNGRPYEDTLALGLGTPWDDILVDDFIEAANVADALEFTCAGRPTSGDDKDQVLRAFLQAAGASPRSLGGRQGCMIRASEKVSLLTLTRDDIAGAVEITRNPGRLERLNTIIPRYRSEAHDWDMVPAEAVSRDIYLTEDGERRRSREVDYHFVTDLDQAAVLAAYDVADSREGWTGAIPCMPWLRDLAPGDCFTVDDDVEVIGGLKMIVLTRDFDVSTGLVTLGVRAETDSKHAWAGGITGAVTDPTDPVVPGYTFPAPDAGDWSLAAGTGDLPALVFSGEVTNPLAAAVQFAYRLDGAADWIPAAQTGANVEEIAVPLLTGGDWEGAVRYQSDQSGVWGAWLELGPVTVGGLVPTDWTDITSRPGWVTDGRVPAGLDGSGNLISTVSATARNASNLVYRSTGSIDFTGDANATNGANWATNLTGRPTELTDGRIPTALNSSGVLQTPIPSSLADTSNILRRSGGGLFTGSLSATNGADWSTNVSNRPAELTDGRITTALDASGNLKSTAADASGLLRVSGTGGLAGALATKDEATVQAYGKLASNTALSTSFTTVASASLACDGRLVQVFAGISISNAGASGTARAIIEHERQGSPGTWDMIASDSWDIDAGTVSDPVILDKVSLAGHMLPPVTTPGVPETHNFRLRLDATHANMTALATAASSTGILNNALSVYHPG</sequence>
<accession>A0ABT8SPC2</accession>
<reference evidence="1" key="1">
    <citation type="submission" date="2023-07" db="EMBL/GenBank/DDBJ databases">
        <title>Brevundimonas soil sp. nov., isolated from the soil of chemical plant.</title>
        <authorList>
            <person name="Wu N."/>
        </authorList>
    </citation>
    <scope>NUCLEOTIDE SEQUENCE</scope>
    <source>
        <strain evidence="1">XZ-24</strain>
    </source>
</reference>
<comment type="caution">
    <text evidence="1">The sequence shown here is derived from an EMBL/GenBank/DDBJ whole genome shotgun (WGS) entry which is preliminary data.</text>
</comment>
<dbReference type="EMBL" id="JAUKTR010000006">
    <property type="protein sequence ID" value="MDO1560430.1"/>
    <property type="molecule type" value="Genomic_DNA"/>
</dbReference>
<organism evidence="1 2">
    <name type="scientific">Peiella sedimenti</name>
    <dbReference type="NCBI Taxonomy" id="3061083"/>
    <lineage>
        <taxon>Bacteria</taxon>
        <taxon>Pseudomonadati</taxon>
        <taxon>Pseudomonadota</taxon>
        <taxon>Alphaproteobacteria</taxon>
        <taxon>Caulobacterales</taxon>
        <taxon>Caulobacteraceae</taxon>
        <taxon>Peiella</taxon>
    </lineage>
</organism>
<keyword evidence="2" id="KW-1185">Reference proteome</keyword>
<proteinExistence type="predicted"/>
<gene>
    <name evidence="1" type="ORF">Q0812_13425</name>
</gene>
<dbReference type="Proteomes" id="UP001169063">
    <property type="component" value="Unassembled WGS sequence"/>
</dbReference>